<feature type="compositionally biased region" description="Low complexity" evidence="10">
    <location>
        <begin position="403"/>
        <end position="412"/>
    </location>
</feature>
<comment type="caution">
    <text evidence="12">The sequence shown here is derived from an EMBL/GenBank/DDBJ whole genome shotgun (WGS) entry which is preliminary data.</text>
</comment>
<dbReference type="EMBL" id="JABSTV010001245">
    <property type="protein sequence ID" value="KAH7982767.1"/>
    <property type="molecule type" value="Genomic_DNA"/>
</dbReference>
<feature type="region of interest" description="Disordered" evidence="10">
    <location>
        <begin position="379"/>
        <end position="436"/>
    </location>
</feature>
<dbReference type="InterPro" id="IPR017907">
    <property type="entry name" value="Znf_RING_CS"/>
</dbReference>
<dbReference type="InterPro" id="IPR013083">
    <property type="entry name" value="Znf_RING/FYVE/PHD"/>
</dbReference>
<accession>A0A9D4QH47</accession>
<dbReference type="SUPFAM" id="SSF57850">
    <property type="entry name" value="RING/U-box"/>
    <property type="match status" value="1"/>
</dbReference>
<evidence type="ECO:0000256" key="7">
    <source>
        <dbReference type="ARBA" id="ARBA00023015"/>
    </source>
</evidence>
<dbReference type="GO" id="GO:0061630">
    <property type="term" value="F:ubiquitin protein ligase activity"/>
    <property type="evidence" value="ECO:0007669"/>
    <property type="project" value="UniProtKB-EC"/>
</dbReference>
<reference evidence="12" key="2">
    <citation type="submission" date="2021-09" db="EMBL/GenBank/DDBJ databases">
        <authorList>
            <person name="Jia N."/>
            <person name="Wang J."/>
            <person name="Shi W."/>
            <person name="Du L."/>
            <person name="Sun Y."/>
            <person name="Zhan W."/>
            <person name="Jiang J."/>
            <person name="Wang Q."/>
            <person name="Zhang B."/>
            <person name="Ji P."/>
            <person name="Sakyi L.B."/>
            <person name="Cui X."/>
            <person name="Yuan T."/>
            <person name="Jiang B."/>
            <person name="Yang W."/>
            <person name="Lam T.T.-Y."/>
            <person name="Chang Q."/>
            <person name="Ding S."/>
            <person name="Wang X."/>
            <person name="Zhu J."/>
            <person name="Ruan X."/>
            <person name="Zhao L."/>
            <person name="Wei J."/>
            <person name="Que T."/>
            <person name="Du C."/>
            <person name="Cheng J."/>
            <person name="Dai P."/>
            <person name="Han X."/>
            <person name="Huang E."/>
            <person name="Gao Y."/>
            <person name="Liu J."/>
            <person name="Shao H."/>
            <person name="Ye R."/>
            <person name="Li L."/>
            <person name="Wei W."/>
            <person name="Wang X."/>
            <person name="Wang C."/>
            <person name="Huo Q."/>
            <person name="Li W."/>
            <person name="Guo W."/>
            <person name="Chen H."/>
            <person name="Chen S."/>
            <person name="Zhou L."/>
            <person name="Zhou L."/>
            <person name="Ni X."/>
            <person name="Tian J."/>
            <person name="Zhou Y."/>
            <person name="Sheng Y."/>
            <person name="Liu T."/>
            <person name="Pan Y."/>
            <person name="Xia L."/>
            <person name="Li J."/>
            <person name="Zhao F."/>
            <person name="Cao W."/>
        </authorList>
    </citation>
    <scope>NUCLEOTIDE SEQUENCE</scope>
    <source>
        <strain evidence="12">Rsan-2018</strain>
        <tissue evidence="12">Larvae</tissue>
    </source>
</reference>
<sequence length="436" mass="49066">MVTSPSHRDSPNGDTAGDPSASAQGPSNATMLQRQPQDNTSFSEDICVICMEPPEKKARPDCCFHHFCFSCLLKWAEQRPICPLCNQQFSSLLRTIPSSGDYKLYLVSDLPYTSGLSHDVPEQRTPMVVEEISEVELAEREERRRQARRAYVTLRNPNPYTPREAATSLQRFELYERDLWAVPRLADYREASPEFYSAHPNCIRRLIPWLNRELNALMAPNRGRVLAAVDRVLSLILNFDIRHPSFSQSLEPLLHEYTEHFIHEFYLFASSAFETMDDYDRGIEYASRLTAFSGANPVRWFRRTLRESEQASALVARAAPVADTHDSPQAGANGLEVPTVMEITSSTESDSDSDSSDFVVVDVQDPLREITTDVIELLSSDEEDDSEREHRQAPACGQDVCRSDSGCSSGDRSSLDSPATSDPFSSDESAEQPQRR</sequence>
<evidence type="ECO:0000256" key="1">
    <source>
        <dbReference type="ARBA" id="ARBA00000900"/>
    </source>
</evidence>
<reference evidence="12" key="1">
    <citation type="journal article" date="2020" name="Cell">
        <title>Large-Scale Comparative Analyses of Tick Genomes Elucidate Their Genetic Diversity and Vector Capacities.</title>
        <authorList>
            <consortium name="Tick Genome and Microbiome Consortium (TIGMIC)"/>
            <person name="Jia N."/>
            <person name="Wang J."/>
            <person name="Shi W."/>
            <person name="Du L."/>
            <person name="Sun Y."/>
            <person name="Zhan W."/>
            <person name="Jiang J.F."/>
            <person name="Wang Q."/>
            <person name="Zhang B."/>
            <person name="Ji P."/>
            <person name="Bell-Sakyi L."/>
            <person name="Cui X.M."/>
            <person name="Yuan T.T."/>
            <person name="Jiang B.G."/>
            <person name="Yang W.F."/>
            <person name="Lam T.T."/>
            <person name="Chang Q.C."/>
            <person name="Ding S.J."/>
            <person name="Wang X.J."/>
            <person name="Zhu J.G."/>
            <person name="Ruan X.D."/>
            <person name="Zhao L."/>
            <person name="Wei J.T."/>
            <person name="Ye R.Z."/>
            <person name="Que T.C."/>
            <person name="Du C.H."/>
            <person name="Zhou Y.H."/>
            <person name="Cheng J.X."/>
            <person name="Dai P.F."/>
            <person name="Guo W.B."/>
            <person name="Han X.H."/>
            <person name="Huang E.J."/>
            <person name="Li L.F."/>
            <person name="Wei W."/>
            <person name="Gao Y.C."/>
            <person name="Liu J.Z."/>
            <person name="Shao H.Z."/>
            <person name="Wang X."/>
            <person name="Wang C.C."/>
            <person name="Yang T.C."/>
            <person name="Huo Q.B."/>
            <person name="Li W."/>
            <person name="Chen H.Y."/>
            <person name="Chen S.E."/>
            <person name="Zhou L.G."/>
            <person name="Ni X.B."/>
            <person name="Tian J.H."/>
            <person name="Sheng Y."/>
            <person name="Liu T."/>
            <person name="Pan Y.S."/>
            <person name="Xia L.Y."/>
            <person name="Li J."/>
            <person name="Zhao F."/>
            <person name="Cao W.C."/>
        </authorList>
    </citation>
    <scope>NUCLEOTIDE SEQUENCE</scope>
    <source>
        <strain evidence="12">Rsan-2018</strain>
    </source>
</reference>
<dbReference type="AlphaFoldDB" id="A0A9D4QH47"/>
<dbReference type="GO" id="GO:0008270">
    <property type="term" value="F:zinc ion binding"/>
    <property type="evidence" value="ECO:0007669"/>
    <property type="project" value="UniProtKB-KW"/>
</dbReference>
<evidence type="ECO:0000256" key="5">
    <source>
        <dbReference type="ARBA" id="ARBA00022771"/>
    </source>
</evidence>
<keyword evidence="7" id="KW-0805">Transcription regulation</keyword>
<evidence type="ECO:0000259" key="11">
    <source>
        <dbReference type="PROSITE" id="PS50089"/>
    </source>
</evidence>
<organism evidence="12 13">
    <name type="scientific">Rhipicephalus sanguineus</name>
    <name type="common">Brown dog tick</name>
    <name type="synonym">Ixodes sanguineus</name>
    <dbReference type="NCBI Taxonomy" id="34632"/>
    <lineage>
        <taxon>Eukaryota</taxon>
        <taxon>Metazoa</taxon>
        <taxon>Ecdysozoa</taxon>
        <taxon>Arthropoda</taxon>
        <taxon>Chelicerata</taxon>
        <taxon>Arachnida</taxon>
        <taxon>Acari</taxon>
        <taxon>Parasitiformes</taxon>
        <taxon>Ixodida</taxon>
        <taxon>Ixodoidea</taxon>
        <taxon>Ixodidae</taxon>
        <taxon>Rhipicephalinae</taxon>
        <taxon>Rhipicephalus</taxon>
        <taxon>Rhipicephalus</taxon>
    </lineage>
</organism>
<dbReference type="Pfam" id="PF26084">
    <property type="entry name" value="PWI_Topors"/>
    <property type="match status" value="1"/>
</dbReference>
<evidence type="ECO:0000256" key="8">
    <source>
        <dbReference type="ARBA" id="ARBA00023163"/>
    </source>
</evidence>
<dbReference type="PANTHER" id="PTHR46077:SF1">
    <property type="entry name" value="TOP1 BINDING ARGININE_SERINE RICH PROTEIN, E3 UBIQUITIN LIGASE"/>
    <property type="match status" value="1"/>
</dbReference>
<name>A0A9D4QH47_RHISA</name>
<dbReference type="VEuPathDB" id="VectorBase:RSAN_053640"/>
<evidence type="ECO:0000256" key="6">
    <source>
        <dbReference type="ARBA" id="ARBA00022833"/>
    </source>
</evidence>
<feature type="domain" description="RING-type" evidence="11">
    <location>
        <begin position="47"/>
        <end position="86"/>
    </location>
</feature>
<feature type="compositionally biased region" description="Basic and acidic residues" evidence="10">
    <location>
        <begin position="1"/>
        <end position="11"/>
    </location>
</feature>
<proteinExistence type="predicted"/>
<dbReference type="Pfam" id="PF13639">
    <property type="entry name" value="zf-RING_2"/>
    <property type="match status" value="1"/>
</dbReference>
<evidence type="ECO:0000256" key="4">
    <source>
        <dbReference type="ARBA" id="ARBA00022723"/>
    </source>
</evidence>
<evidence type="ECO:0000313" key="12">
    <source>
        <dbReference type="EMBL" id="KAH7982767.1"/>
    </source>
</evidence>
<dbReference type="PROSITE" id="PS00518">
    <property type="entry name" value="ZF_RING_1"/>
    <property type="match status" value="1"/>
</dbReference>
<dbReference type="GO" id="GO:0000209">
    <property type="term" value="P:protein polyubiquitination"/>
    <property type="evidence" value="ECO:0007669"/>
    <property type="project" value="TreeGrafter"/>
</dbReference>
<evidence type="ECO:0000256" key="10">
    <source>
        <dbReference type="SAM" id="MobiDB-lite"/>
    </source>
</evidence>
<protein>
    <recommendedName>
        <fullName evidence="2">RING-type E3 ubiquitin transferase</fullName>
        <ecNumber evidence="2">2.3.2.27</ecNumber>
    </recommendedName>
</protein>
<keyword evidence="4" id="KW-0479">Metal-binding</keyword>
<gene>
    <name evidence="12" type="ORF">HPB52_007014</name>
</gene>
<dbReference type="PROSITE" id="PS50089">
    <property type="entry name" value="ZF_RING_2"/>
    <property type="match status" value="1"/>
</dbReference>
<keyword evidence="5 9" id="KW-0863">Zinc-finger</keyword>
<feature type="compositionally biased region" description="Polar residues" evidence="10">
    <location>
        <begin position="415"/>
        <end position="427"/>
    </location>
</feature>
<keyword evidence="8" id="KW-0804">Transcription</keyword>
<dbReference type="EC" id="2.3.2.27" evidence="2"/>
<dbReference type="SMART" id="SM00184">
    <property type="entry name" value="RING"/>
    <property type="match status" value="1"/>
</dbReference>
<keyword evidence="13" id="KW-1185">Reference proteome</keyword>
<dbReference type="GO" id="GO:0006513">
    <property type="term" value="P:protein monoubiquitination"/>
    <property type="evidence" value="ECO:0007669"/>
    <property type="project" value="TreeGrafter"/>
</dbReference>
<feature type="region of interest" description="Disordered" evidence="10">
    <location>
        <begin position="317"/>
        <end position="337"/>
    </location>
</feature>
<evidence type="ECO:0000256" key="2">
    <source>
        <dbReference type="ARBA" id="ARBA00012483"/>
    </source>
</evidence>
<feature type="region of interest" description="Disordered" evidence="10">
    <location>
        <begin position="1"/>
        <end position="37"/>
    </location>
</feature>
<feature type="compositionally biased region" description="Polar residues" evidence="10">
    <location>
        <begin position="21"/>
        <end position="37"/>
    </location>
</feature>
<evidence type="ECO:0000313" key="13">
    <source>
        <dbReference type="Proteomes" id="UP000821837"/>
    </source>
</evidence>
<keyword evidence="6" id="KW-0862">Zinc</keyword>
<dbReference type="PANTHER" id="PTHR46077">
    <property type="entry name" value="E3 UBIQUITIN-PROTEIN LIGASE TOPORS"/>
    <property type="match status" value="1"/>
</dbReference>
<comment type="catalytic activity">
    <reaction evidence="1">
        <text>S-ubiquitinyl-[E2 ubiquitin-conjugating enzyme]-L-cysteine + [acceptor protein]-L-lysine = [E2 ubiquitin-conjugating enzyme]-L-cysteine + N(6)-ubiquitinyl-[acceptor protein]-L-lysine.</text>
        <dbReference type="EC" id="2.3.2.27"/>
    </reaction>
</comment>
<dbReference type="InterPro" id="IPR001841">
    <property type="entry name" value="Znf_RING"/>
</dbReference>
<dbReference type="InterPro" id="IPR058745">
    <property type="entry name" value="PWI_Topors"/>
</dbReference>
<dbReference type="Proteomes" id="UP000821837">
    <property type="component" value="Chromosome 1"/>
</dbReference>
<keyword evidence="3" id="KW-0808">Transferase</keyword>
<dbReference type="OrthoDB" id="6509683at2759"/>
<evidence type="ECO:0000256" key="3">
    <source>
        <dbReference type="ARBA" id="ARBA00022679"/>
    </source>
</evidence>
<dbReference type="Gene3D" id="3.30.40.10">
    <property type="entry name" value="Zinc/RING finger domain, C3HC4 (zinc finger)"/>
    <property type="match status" value="1"/>
</dbReference>
<evidence type="ECO:0000256" key="9">
    <source>
        <dbReference type="PROSITE-ProRule" id="PRU00175"/>
    </source>
</evidence>